<gene>
    <name evidence="2" type="ORF">CSTERTH_09480</name>
</gene>
<feature type="domain" description="Methyltransferase" evidence="1">
    <location>
        <begin position="45"/>
        <end position="149"/>
    </location>
</feature>
<dbReference type="AlphaFoldDB" id="A0A1B1YEQ0"/>
<dbReference type="Proteomes" id="UP000092971">
    <property type="component" value="Chromosome"/>
</dbReference>
<dbReference type="CDD" id="cd02440">
    <property type="entry name" value="AdoMet_MTases"/>
    <property type="match status" value="1"/>
</dbReference>
<dbReference type="RefSeq" id="WP_015359615.1">
    <property type="nucleotide sequence ID" value="NZ_CP014672.1"/>
</dbReference>
<evidence type="ECO:0000259" key="1">
    <source>
        <dbReference type="Pfam" id="PF13847"/>
    </source>
</evidence>
<accession>A0A1B1YEQ0</accession>
<dbReference type="Gene3D" id="3.40.50.150">
    <property type="entry name" value="Vaccinia Virus protein VP39"/>
    <property type="match status" value="1"/>
</dbReference>
<evidence type="ECO:0000313" key="2">
    <source>
        <dbReference type="EMBL" id="ANW99239.1"/>
    </source>
</evidence>
<protein>
    <recommendedName>
        <fullName evidence="1">Methyltransferase domain-containing protein</fullName>
    </recommendedName>
</protein>
<name>A0A1B1YEQ0_THEST</name>
<proteinExistence type="predicted"/>
<organism evidence="2 3">
    <name type="scientific">Thermoclostridium stercorarium subsp. thermolacticum DSM 2910</name>
    <dbReference type="NCBI Taxonomy" id="1121336"/>
    <lineage>
        <taxon>Bacteria</taxon>
        <taxon>Bacillati</taxon>
        <taxon>Bacillota</taxon>
        <taxon>Clostridia</taxon>
        <taxon>Eubacteriales</taxon>
        <taxon>Oscillospiraceae</taxon>
        <taxon>Thermoclostridium</taxon>
    </lineage>
</organism>
<dbReference type="Pfam" id="PF13847">
    <property type="entry name" value="Methyltransf_31"/>
    <property type="match status" value="1"/>
</dbReference>
<sequence>MADYKRIAEHWNEVFGKTETGQIKTTDVGHDDLNKALDWLCFNSESIIDFGCGIGVMLFKCCLRGTKIHKGIDISDKGIRVAMELQRINNFEGFTFTAGGVEELDKIVDDSFDGAILANIIDNLFPEDAVKVLAEIKRILRTGGKILLKLNPYLTYEKIKEWNIKIIDIDKNMLDDGLYLWNQTAEEWRGLLENYFSVVEYKEIYYPEYDQYNRLFLLCNDKK</sequence>
<dbReference type="EMBL" id="CP014672">
    <property type="protein sequence ID" value="ANW99239.1"/>
    <property type="molecule type" value="Genomic_DNA"/>
</dbReference>
<dbReference type="OrthoDB" id="1707222at2"/>
<dbReference type="InterPro" id="IPR029063">
    <property type="entry name" value="SAM-dependent_MTases_sf"/>
</dbReference>
<reference evidence="2 3" key="1">
    <citation type="submission" date="2016-02" db="EMBL/GenBank/DDBJ databases">
        <title>Comparison of Clostridium stercorarium subspecies using comparative genomics and transcriptomics.</title>
        <authorList>
            <person name="Schellenberg J."/>
            <person name="Thallinger G."/>
            <person name="Levin D.B."/>
            <person name="Zhang X."/>
            <person name="Alvare G."/>
            <person name="Fristensky B."/>
            <person name="Sparling R."/>
        </authorList>
    </citation>
    <scope>NUCLEOTIDE SEQUENCE [LARGE SCALE GENOMIC DNA]</scope>
    <source>
        <strain evidence="2 3">DSM 2910</strain>
    </source>
</reference>
<dbReference type="InterPro" id="IPR025714">
    <property type="entry name" value="Methyltranfer_dom"/>
</dbReference>
<dbReference type="SUPFAM" id="SSF53335">
    <property type="entry name" value="S-adenosyl-L-methionine-dependent methyltransferases"/>
    <property type="match status" value="1"/>
</dbReference>
<evidence type="ECO:0000313" key="3">
    <source>
        <dbReference type="Proteomes" id="UP000092971"/>
    </source>
</evidence>